<dbReference type="RefSeq" id="WP_146505160.1">
    <property type="nucleotide sequence ID" value="NZ_SJPG01000001.1"/>
</dbReference>
<comment type="pathway">
    <text evidence="2">Organic acid metabolism; glycolate biosynthesis; glycolate from 2-phosphoglycolate: step 1/1.</text>
</comment>
<comment type="caution">
    <text evidence="5">The sequence shown here is derived from an EMBL/GenBank/DDBJ whole genome shotgun (WGS) entry which is preliminary data.</text>
</comment>
<dbReference type="OrthoDB" id="9796026at2"/>
<keyword evidence="5" id="KW-0378">Hydrolase</keyword>
<evidence type="ECO:0000313" key="6">
    <source>
        <dbReference type="Proteomes" id="UP000316095"/>
    </source>
</evidence>
<name>A0A5C5XLI5_9PLAN</name>
<dbReference type="InterPro" id="IPR050155">
    <property type="entry name" value="HAD-like_hydrolase_sf"/>
</dbReference>
<sequence length="289" mass="32340">MTVTFSKTKDYLVGVDSDGCAFDSMEIKHKECFIPNFIKYFGLQPVSRFARETAEFTNLYSTSRGANRFVSYLMAIDMLKDRPEVEARNVELPQLHGLRDWMSRESKLGTKTIKPESEKTGDADLKLCYEWSAKVDETVADMVTGVPPFPGVKSALEKMKEKADVIVCSATPTGALETEWAEHDISQYVAEICGQEAGNKTEILTASKALGYEPDKMLMIGDAPGDMKAALAVGACFYPINPGHEEASWERFNNEALDKFFAGEFRGAYMDKVIAEFETYLPEQPPWKK</sequence>
<dbReference type="AlphaFoldDB" id="A0A5C5XLI5"/>
<organism evidence="5 6">
    <name type="scientific">Rubinisphaera italica</name>
    <dbReference type="NCBI Taxonomy" id="2527969"/>
    <lineage>
        <taxon>Bacteria</taxon>
        <taxon>Pseudomonadati</taxon>
        <taxon>Planctomycetota</taxon>
        <taxon>Planctomycetia</taxon>
        <taxon>Planctomycetales</taxon>
        <taxon>Planctomycetaceae</taxon>
        <taxon>Rubinisphaera</taxon>
    </lineage>
</organism>
<comment type="catalytic activity">
    <reaction evidence="1">
        <text>2-phosphoglycolate + H2O = glycolate + phosphate</text>
        <dbReference type="Rhea" id="RHEA:14369"/>
        <dbReference type="ChEBI" id="CHEBI:15377"/>
        <dbReference type="ChEBI" id="CHEBI:29805"/>
        <dbReference type="ChEBI" id="CHEBI:43474"/>
        <dbReference type="ChEBI" id="CHEBI:58033"/>
        <dbReference type="EC" id="3.1.3.18"/>
    </reaction>
</comment>
<dbReference type="SUPFAM" id="SSF56784">
    <property type="entry name" value="HAD-like"/>
    <property type="match status" value="1"/>
</dbReference>
<dbReference type="EC" id="3.1.3.18" evidence="4"/>
<comment type="similarity">
    <text evidence="3">Belongs to the HAD-like hydrolase superfamily. CbbY/CbbZ/Gph/YieH family.</text>
</comment>
<dbReference type="Proteomes" id="UP000316095">
    <property type="component" value="Unassembled WGS sequence"/>
</dbReference>
<dbReference type="PANTHER" id="PTHR43434">
    <property type="entry name" value="PHOSPHOGLYCOLATE PHOSPHATASE"/>
    <property type="match status" value="1"/>
</dbReference>
<dbReference type="GO" id="GO:0008967">
    <property type="term" value="F:phosphoglycolate phosphatase activity"/>
    <property type="evidence" value="ECO:0007669"/>
    <property type="project" value="UniProtKB-EC"/>
</dbReference>
<dbReference type="InterPro" id="IPR023214">
    <property type="entry name" value="HAD_sf"/>
</dbReference>
<accession>A0A5C5XLI5</accession>
<keyword evidence="6" id="KW-1185">Reference proteome</keyword>
<dbReference type="Gene3D" id="3.40.50.1000">
    <property type="entry name" value="HAD superfamily/HAD-like"/>
    <property type="match status" value="1"/>
</dbReference>
<dbReference type="InterPro" id="IPR036412">
    <property type="entry name" value="HAD-like_sf"/>
</dbReference>
<dbReference type="EMBL" id="SJPG01000001">
    <property type="protein sequence ID" value="TWT63409.1"/>
    <property type="molecule type" value="Genomic_DNA"/>
</dbReference>
<reference evidence="5 6" key="1">
    <citation type="submission" date="2019-02" db="EMBL/GenBank/DDBJ databases">
        <title>Deep-cultivation of Planctomycetes and their phenomic and genomic characterization uncovers novel biology.</title>
        <authorList>
            <person name="Wiegand S."/>
            <person name="Jogler M."/>
            <person name="Boedeker C."/>
            <person name="Pinto D."/>
            <person name="Vollmers J."/>
            <person name="Rivas-Marin E."/>
            <person name="Kohn T."/>
            <person name="Peeters S.H."/>
            <person name="Heuer A."/>
            <person name="Rast P."/>
            <person name="Oberbeckmann S."/>
            <person name="Bunk B."/>
            <person name="Jeske O."/>
            <person name="Meyerdierks A."/>
            <person name="Storesund J.E."/>
            <person name="Kallscheuer N."/>
            <person name="Luecker S."/>
            <person name="Lage O.M."/>
            <person name="Pohl T."/>
            <person name="Merkel B.J."/>
            <person name="Hornburger P."/>
            <person name="Mueller R.-W."/>
            <person name="Bruemmer F."/>
            <person name="Labrenz M."/>
            <person name="Spormann A.M."/>
            <person name="Op Den Camp H."/>
            <person name="Overmann J."/>
            <person name="Amann R."/>
            <person name="Jetten M.S.M."/>
            <person name="Mascher T."/>
            <person name="Medema M.H."/>
            <person name="Devos D.P."/>
            <person name="Kaster A.-K."/>
            <person name="Ovreas L."/>
            <person name="Rohde M."/>
            <person name="Galperin M.Y."/>
            <person name="Jogler C."/>
        </authorList>
    </citation>
    <scope>NUCLEOTIDE SEQUENCE [LARGE SCALE GENOMIC DNA]</scope>
    <source>
        <strain evidence="5 6">Pan54</strain>
    </source>
</reference>
<dbReference type="PANTHER" id="PTHR43434:SF1">
    <property type="entry name" value="PHOSPHOGLYCOLATE PHOSPHATASE"/>
    <property type="match status" value="1"/>
</dbReference>
<evidence type="ECO:0000313" key="5">
    <source>
        <dbReference type="EMBL" id="TWT63409.1"/>
    </source>
</evidence>
<evidence type="ECO:0000256" key="2">
    <source>
        <dbReference type="ARBA" id="ARBA00004818"/>
    </source>
</evidence>
<evidence type="ECO:0000256" key="3">
    <source>
        <dbReference type="ARBA" id="ARBA00006171"/>
    </source>
</evidence>
<proteinExistence type="inferred from homology"/>
<dbReference type="CDD" id="cd01427">
    <property type="entry name" value="HAD_like"/>
    <property type="match status" value="1"/>
</dbReference>
<dbReference type="Pfam" id="PF00702">
    <property type="entry name" value="Hydrolase"/>
    <property type="match status" value="1"/>
</dbReference>
<dbReference type="GO" id="GO:0005829">
    <property type="term" value="C:cytosol"/>
    <property type="evidence" value="ECO:0007669"/>
    <property type="project" value="TreeGrafter"/>
</dbReference>
<gene>
    <name evidence="5" type="primary">gph_2</name>
    <name evidence="5" type="ORF">Pan54_41620</name>
</gene>
<dbReference type="GO" id="GO:0006281">
    <property type="term" value="P:DNA repair"/>
    <property type="evidence" value="ECO:0007669"/>
    <property type="project" value="TreeGrafter"/>
</dbReference>
<evidence type="ECO:0000256" key="4">
    <source>
        <dbReference type="ARBA" id="ARBA00013078"/>
    </source>
</evidence>
<protein>
    <recommendedName>
        <fullName evidence="4">phosphoglycolate phosphatase</fullName>
        <ecNumber evidence="4">3.1.3.18</ecNumber>
    </recommendedName>
</protein>
<evidence type="ECO:0000256" key="1">
    <source>
        <dbReference type="ARBA" id="ARBA00000830"/>
    </source>
</evidence>